<proteinExistence type="predicted"/>
<keyword evidence="3" id="KW-1185">Reference proteome</keyword>
<sequence>MSDYQYSHVRSYSKWGHTPHAPTLRRAGNGYRFVHKTPIRVVLLSPAITRRGSLFGMFQGFVLPSLFGFDFLGEKRPPCDKHLYRVECPHLKFRPCQRSRIAAPAPARQCGSNGGSKPPSCTKLSDKNQIRNACQKL</sequence>
<feature type="region of interest" description="Disordered" evidence="1">
    <location>
        <begin position="104"/>
        <end position="123"/>
    </location>
</feature>
<evidence type="ECO:0000313" key="3">
    <source>
        <dbReference type="Proteomes" id="UP000004259"/>
    </source>
</evidence>
<evidence type="ECO:0000256" key="1">
    <source>
        <dbReference type="SAM" id="MobiDB-lite"/>
    </source>
</evidence>
<name>E9S9H2_RUMAL</name>
<dbReference type="EMBL" id="ADKM02000040">
    <property type="protein sequence ID" value="EGC04101.1"/>
    <property type="molecule type" value="Genomic_DNA"/>
</dbReference>
<accession>E9S9H2</accession>
<comment type="caution">
    <text evidence="2">The sequence shown here is derived from an EMBL/GenBank/DDBJ whole genome shotgun (WGS) entry which is preliminary data.</text>
</comment>
<reference evidence="2 3" key="1">
    <citation type="submission" date="2011-02" db="EMBL/GenBank/DDBJ databases">
        <authorList>
            <person name="Nelson K.E."/>
            <person name="Sutton G."/>
            <person name="Torralba M."/>
            <person name="Durkin S."/>
            <person name="Harkins D."/>
            <person name="Montgomery R."/>
            <person name="Ziemer C."/>
            <person name="Klaassens E."/>
            <person name="Ocuiv P."/>
            <person name="Morrison M."/>
        </authorList>
    </citation>
    <scope>NUCLEOTIDE SEQUENCE [LARGE SCALE GENOMIC DNA]</scope>
    <source>
        <strain evidence="2 3">8</strain>
    </source>
</reference>
<organism evidence="2 3">
    <name type="scientific">Ruminococcus albus 8</name>
    <dbReference type="NCBI Taxonomy" id="246199"/>
    <lineage>
        <taxon>Bacteria</taxon>
        <taxon>Bacillati</taxon>
        <taxon>Bacillota</taxon>
        <taxon>Clostridia</taxon>
        <taxon>Eubacteriales</taxon>
        <taxon>Oscillospiraceae</taxon>
        <taxon>Ruminococcus</taxon>
    </lineage>
</organism>
<protein>
    <submittedName>
        <fullName evidence="2">Conserved domain protein</fullName>
    </submittedName>
</protein>
<evidence type="ECO:0000313" key="2">
    <source>
        <dbReference type="EMBL" id="EGC04101.1"/>
    </source>
</evidence>
<dbReference type="Proteomes" id="UP000004259">
    <property type="component" value="Unassembled WGS sequence"/>
</dbReference>
<dbReference type="AlphaFoldDB" id="E9S9H2"/>
<gene>
    <name evidence="2" type="ORF">CUS_6284</name>
</gene>